<protein>
    <recommendedName>
        <fullName evidence="1">VOC domain-containing protein</fullName>
    </recommendedName>
</protein>
<reference evidence="3" key="1">
    <citation type="journal article" date="2019" name="Int. J. Syst. Evol. Microbiol.">
        <title>The Global Catalogue of Microorganisms (GCM) 10K type strain sequencing project: providing services to taxonomists for standard genome sequencing and annotation.</title>
        <authorList>
            <consortium name="The Broad Institute Genomics Platform"/>
            <consortium name="The Broad Institute Genome Sequencing Center for Infectious Disease"/>
            <person name="Wu L."/>
            <person name="Ma J."/>
        </authorList>
    </citation>
    <scope>NUCLEOTIDE SEQUENCE [LARGE SCALE GENOMIC DNA]</scope>
    <source>
        <strain evidence="3">NBRC 112502</strain>
    </source>
</reference>
<name>A0ABQ6A6D8_9PROT</name>
<dbReference type="Gene3D" id="3.10.180.10">
    <property type="entry name" value="2,3-Dihydroxybiphenyl 1,2-Dioxygenase, domain 1"/>
    <property type="match status" value="2"/>
</dbReference>
<gene>
    <name evidence="2" type="ORF">GCM10010909_03620</name>
</gene>
<dbReference type="InterPro" id="IPR004360">
    <property type="entry name" value="Glyas_Fos-R_dOase_dom"/>
</dbReference>
<dbReference type="PROSITE" id="PS51819">
    <property type="entry name" value="VOC"/>
    <property type="match status" value="2"/>
</dbReference>
<dbReference type="SUPFAM" id="SSF54593">
    <property type="entry name" value="Glyoxalase/Bleomycin resistance protein/Dihydroxybiphenyl dioxygenase"/>
    <property type="match status" value="1"/>
</dbReference>
<feature type="domain" description="VOC" evidence="1">
    <location>
        <begin position="142"/>
        <end position="260"/>
    </location>
</feature>
<accession>A0ABQ6A6D8</accession>
<dbReference type="InterPro" id="IPR029068">
    <property type="entry name" value="Glyas_Bleomycin-R_OHBP_Dase"/>
</dbReference>
<dbReference type="InterPro" id="IPR037523">
    <property type="entry name" value="VOC_core"/>
</dbReference>
<dbReference type="Pfam" id="PF00903">
    <property type="entry name" value="Glyoxalase"/>
    <property type="match status" value="2"/>
</dbReference>
<evidence type="ECO:0000313" key="3">
    <source>
        <dbReference type="Proteomes" id="UP001156641"/>
    </source>
</evidence>
<sequence length="304" mass="34878">MAVNFRYRRLGYVALNVIDVEKSTKFATDVFGLDCVGEGPNGARFFRSGTSHHDIILTPAASPAFVRSSWELETEEDLDRAFRHYQGLGLNPVWLGAGESADLKLERAFRMIEPVLGTTWEYYARMTYLTSPRQNRLTKFQGGKHYGLVVPDCKKMNDYMVENMGFLVSDYMEGWFASLLRAFPNPNHHSFAPLQFPSPKPVFHHVAFMVDEIDDIGKLLNRAKQFDVKIQFGIGRHPTSGSIHLYLYDPDYFVWEYTLGMEQFPEAGAREPRRMSSLPENLDLWQAVPDREHFSKMPPIIQAL</sequence>
<organism evidence="2 3">
    <name type="scientific">Acidocella aquatica</name>
    <dbReference type="NCBI Taxonomy" id="1922313"/>
    <lineage>
        <taxon>Bacteria</taxon>
        <taxon>Pseudomonadati</taxon>
        <taxon>Pseudomonadota</taxon>
        <taxon>Alphaproteobacteria</taxon>
        <taxon>Acetobacterales</taxon>
        <taxon>Acidocellaceae</taxon>
        <taxon>Acidocella</taxon>
    </lineage>
</organism>
<feature type="domain" description="VOC" evidence="1">
    <location>
        <begin position="9"/>
        <end position="125"/>
    </location>
</feature>
<proteinExistence type="predicted"/>
<comment type="caution">
    <text evidence="2">The sequence shown here is derived from an EMBL/GenBank/DDBJ whole genome shotgun (WGS) entry which is preliminary data.</text>
</comment>
<dbReference type="EMBL" id="BSOS01000006">
    <property type="protein sequence ID" value="GLR65684.1"/>
    <property type="molecule type" value="Genomic_DNA"/>
</dbReference>
<evidence type="ECO:0000313" key="2">
    <source>
        <dbReference type="EMBL" id="GLR65684.1"/>
    </source>
</evidence>
<keyword evidence="3" id="KW-1185">Reference proteome</keyword>
<dbReference type="Proteomes" id="UP001156641">
    <property type="component" value="Unassembled WGS sequence"/>
</dbReference>
<evidence type="ECO:0000259" key="1">
    <source>
        <dbReference type="PROSITE" id="PS51819"/>
    </source>
</evidence>